<dbReference type="PANTHER" id="PTHR21581:SF33">
    <property type="entry name" value="D-ALANYL-D-ALANINE CARBOXYPEPTIDASE DACB"/>
    <property type="match status" value="1"/>
</dbReference>
<dbReference type="OrthoDB" id="9791132at2"/>
<dbReference type="PANTHER" id="PTHR21581">
    <property type="entry name" value="D-ALANYL-D-ALANINE CARBOXYPEPTIDASE"/>
    <property type="match status" value="1"/>
</dbReference>
<evidence type="ECO:0000256" key="1">
    <source>
        <dbReference type="ARBA" id="ARBA00007164"/>
    </source>
</evidence>
<keyword evidence="11" id="KW-0645">Protease</keyword>
<evidence type="ECO:0000259" key="10">
    <source>
        <dbReference type="Pfam" id="PF00768"/>
    </source>
</evidence>
<dbReference type="Gene3D" id="3.40.710.10">
    <property type="entry name" value="DD-peptidase/beta-lactamase superfamily"/>
    <property type="match status" value="1"/>
</dbReference>
<feature type="domain" description="Peptidase S11 D-alanyl-D-alanine carboxypeptidase A N-terminal" evidence="10">
    <location>
        <begin position="79"/>
        <end position="316"/>
    </location>
</feature>
<evidence type="ECO:0000256" key="7">
    <source>
        <dbReference type="PIRSR" id="PIRSR618044-1"/>
    </source>
</evidence>
<dbReference type="InterPro" id="IPR001967">
    <property type="entry name" value="Peptidase_S11_N"/>
</dbReference>
<dbReference type="GO" id="GO:0009252">
    <property type="term" value="P:peptidoglycan biosynthetic process"/>
    <property type="evidence" value="ECO:0007669"/>
    <property type="project" value="UniProtKB-KW"/>
</dbReference>
<protein>
    <submittedName>
        <fullName evidence="11">D-alanyl-D-alanine carboxypeptidase-like protein</fullName>
    </submittedName>
</protein>
<dbReference type="PRINTS" id="PR00725">
    <property type="entry name" value="DADACBPTASE1"/>
</dbReference>
<feature type="active site" description="Proton acceptor" evidence="7">
    <location>
        <position position="115"/>
    </location>
</feature>
<dbReference type="GO" id="GO:0006508">
    <property type="term" value="P:proteolysis"/>
    <property type="evidence" value="ECO:0007669"/>
    <property type="project" value="InterPro"/>
</dbReference>
<evidence type="ECO:0000256" key="6">
    <source>
        <dbReference type="ARBA" id="ARBA00023316"/>
    </source>
</evidence>
<accession>A0A2M8Z3U7</accession>
<feature type="binding site" evidence="8">
    <location>
        <position position="285"/>
    </location>
    <ligand>
        <name>substrate</name>
    </ligand>
</feature>
<evidence type="ECO:0000256" key="2">
    <source>
        <dbReference type="ARBA" id="ARBA00022729"/>
    </source>
</evidence>
<keyword evidence="4" id="KW-0133">Cell shape</keyword>
<dbReference type="InterPro" id="IPR018044">
    <property type="entry name" value="Peptidase_S11"/>
</dbReference>
<evidence type="ECO:0000313" key="11">
    <source>
        <dbReference type="EMBL" id="PJJ28111.1"/>
    </source>
</evidence>
<keyword evidence="6" id="KW-0961">Cell wall biogenesis/degradation</keyword>
<evidence type="ECO:0000256" key="8">
    <source>
        <dbReference type="PIRSR" id="PIRSR618044-2"/>
    </source>
</evidence>
<name>A0A2M8Z3U7_9FIRM</name>
<dbReference type="RefSeq" id="WP_100304640.1">
    <property type="nucleotide sequence ID" value="NZ_PGET01000001.1"/>
</dbReference>
<reference evidence="11 12" key="1">
    <citation type="submission" date="2017-11" db="EMBL/GenBank/DDBJ databases">
        <title>Understudied soil microbes with underappreciated capabilities: Untangling the Clostridium saccharolyticum group.</title>
        <authorList>
            <person name="Leschine S."/>
        </authorList>
    </citation>
    <scope>NUCLEOTIDE SEQUENCE [LARGE SCALE GENOMIC DNA]</scope>
    <source>
        <strain evidence="11 12">18A</strain>
    </source>
</reference>
<organism evidence="11 12">
    <name type="scientific">[Clostridium] celerecrescens 18A</name>
    <dbReference type="NCBI Taxonomy" id="1286362"/>
    <lineage>
        <taxon>Bacteria</taxon>
        <taxon>Bacillati</taxon>
        <taxon>Bacillota</taxon>
        <taxon>Clostridia</taxon>
        <taxon>Lachnospirales</taxon>
        <taxon>Lachnospiraceae</taxon>
        <taxon>Lacrimispora</taxon>
    </lineage>
</organism>
<dbReference type="GO" id="GO:0071555">
    <property type="term" value="P:cell wall organization"/>
    <property type="evidence" value="ECO:0007669"/>
    <property type="project" value="UniProtKB-KW"/>
</dbReference>
<feature type="active site" description="Acyl-ester intermediate" evidence="7">
    <location>
        <position position="112"/>
    </location>
</feature>
<comment type="similarity">
    <text evidence="1 9">Belongs to the peptidase S11 family.</text>
</comment>
<dbReference type="PROSITE" id="PS51257">
    <property type="entry name" value="PROKAR_LIPOPROTEIN"/>
    <property type="match status" value="1"/>
</dbReference>
<dbReference type="InterPro" id="IPR012338">
    <property type="entry name" value="Beta-lactam/transpept-like"/>
</dbReference>
<sequence length="334" mass="36032">MARDVQITEVDSVKKRVFVKSGCIALCTVFLTGCAGLKGLDNPYVYSERTTLYQSSAVSGRAEPFAHDLCIVSEDPSSQDNAVTAEAAAVFDLTDKKVLFAKNPFERLYPASITKTMTALIALKYGNLTDEVTVTKDAVITEAGATLCGIKPGDKLTMEQLLYGLMLPSGNDAGAAIATHMAGGIDQFSQMMNDEALKIGATGTHFLNPHGLSDDNHYTTAYDLYLIFNEALKYPDFRKIVGTTEYTTTYQDGAGKSVNATWKGTNWYMTGERQMPEGLTVLGGKTGTTKAAGSCLIMGSSDSSKREYITVVLKAPNHAGLYDNMTNILNKIVE</sequence>
<dbReference type="GO" id="GO:0009002">
    <property type="term" value="F:serine-type D-Ala-D-Ala carboxypeptidase activity"/>
    <property type="evidence" value="ECO:0007669"/>
    <property type="project" value="InterPro"/>
</dbReference>
<dbReference type="SUPFAM" id="SSF56601">
    <property type="entry name" value="beta-lactamase/transpeptidase-like"/>
    <property type="match status" value="1"/>
</dbReference>
<evidence type="ECO:0000256" key="5">
    <source>
        <dbReference type="ARBA" id="ARBA00022984"/>
    </source>
</evidence>
<feature type="active site" evidence="7">
    <location>
        <position position="169"/>
    </location>
</feature>
<dbReference type="AlphaFoldDB" id="A0A2M8Z3U7"/>
<evidence type="ECO:0000256" key="4">
    <source>
        <dbReference type="ARBA" id="ARBA00022960"/>
    </source>
</evidence>
<evidence type="ECO:0000313" key="12">
    <source>
        <dbReference type="Proteomes" id="UP000231092"/>
    </source>
</evidence>
<keyword evidence="2" id="KW-0732">Signal</keyword>
<evidence type="ECO:0000256" key="9">
    <source>
        <dbReference type="RuleBase" id="RU004016"/>
    </source>
</evidence>
<gene>
    <name evidence="11" type="ORF">H171_1599</name>
</gene>
<dbReference type="EMBL" id="PGET01000001">
    <property type="protein sequence ID" value="PJJ28111.1"/>
    <property type="molecule type" value="Genomic_DNA"/>
</dbReference>
<keyword evidence="3" id="KW-0378">Hydrolase</keyword>
<dbReference type="GO" id="GO:0008360">
    <property type="term" value="P:regulation of cell shape"/>
    <property type="evidence" value="ECO:0007669"/>
    <property type="project" value="UniProtKB-KW"/>
</dbReference>
<proteinExistence type="inferred from homology"/>
<comment type="caution">
    <text evidence="11">The sequence shown here is derived from an EMBL/GenBank/DDBJ whole genome shotgun (WGS) entry which is preliminary data.</text>
</comment>
<keyword evidence="11" id="KW-0121">Carboxypeptidase</keyword>
<evidence type="ECO:0000256" key="3">
    <source>
        <dbReference type="ARBA" id="ARBA00022801"/>
    </source>
</evidence>
<dbReference type="Pfam" id="PF00768">
    <property type="entry name" value="Peptidase_S11"/>
    <property type="match status" value="1"/>
</dbReference>
<dbReference type="Proteomes" id="UP000231092">
    <property type="component" value="Unassembled WGS sequence"/>
</dbReference>
<keyword evidence="5" id="KW-0573">Peptidoglycan synthesis</keyword>